<keyword evidence="1" id="KW-0378">Hydrolase</keyword>
<dbReference type="SMART" id="SM00855">
    <property type="entry name" value="PGAM"/>
    <property type="match status" value="1"/>
</dbReference>
<dbReference type="GO" id="GO:0004331">
    <property type="term" value="F:fructose-2,6-bisphosphate 2-phosphatase activity"/>
    <property type="evidence" value="ECO:0007669"/>
    <property type="project" value="TreeGrafter"/>
</dbReference>
<evidence type="ECO:0000313" key="4">
    <source>
        <dbReference type="EMBL" id="MCJ8013180.1"/>
    </source>
</evidence>
<evidence type="ECO:0000313" key="5">
    <source>
        <dbReference type="Proteomes" id="UP001139347"/>
    </source>
</evidence>
<protein>
    <submittedName>
        <fullName evidence="4">Histidine phosphatase family protein</fullName>
    </submittedName>
</protein>
<sequence length="208" mass="24211">MDMKRLNLVLMRHGSTVWNEQKRYLGHTDLSLSSKGREELISTRDKLKEMVFDGIYCSDLVRCRESLNLVRPDLSNEAVYDSRLREMDFGDWEGHTYDQLKDIPLYRQWLDDPRHIAPPQGESWEAFEHRITEFLESMLRIAEDVQVFDSPLVSSVLLVAHGGVIRQIVHHLHQDIAFWDIRIEPGDLLVLKLEHNEIGWSGGGLHII</sequence>
<dbReference type="GO" id="GO:0045820">
    <property type="term" value="P:negative regulation of glycolytic process"/>
    <property type="evidence" value="ECO:0007669"/>
    <property type="project" value="TreeGrafter"/>
</dbReference>
<feature type="binding site" evidence="3">
    <location>
        <begin position="12"/>
        <end position="19"/>
    </location>
    <ligand>
        <name>substrate</name>
    </ligand>
</feature>
<dbReference type="Pfam" id="PF00300">
    <property type="entry name" value="His_Phos_1"/>
    <property type="match status" value="1"/>
</dbReference>
<dbReference type="CDD" id="cd07067">
    <property type="entry name" value="HP_PGM_like"/>
    <property type="match status" value="1"/>
</dbReference>
<dbReference type="SUPFAM" id="SSF53254">
    <property type="entry name" value="Phosphoglycerate mutase-like"/>
    <property type="match status" value="1"/>
</dbReference>
<dbReference type="InterPro" id="IPR051695">
    <property type="entry name" value="Phosphoglycerate_Mutase"/>
</dbReference>
<comment type="caution">
    <text evidence="4">The sequence shown here is derived from an EMBL/GenBank/DDBJ whole genome shotgun (WGS) entry which is preliminary data.</text>
</comment>
<dbReference type="RefSeq" id="WP_244726300.1">
    <property type="nucleotide sequence ID" value="NZ_JALIRP010000006.1"/>
</dbReference>
<gene>
    <name evidence="4" type="ORF">MUG84_15720</name>
</gene>
<dbReference type="Gene3D" id="3.40.50.1240">
    <property type="entry name" value="Phosphoglycerate mutase-like"/>
    <property type="match status" value="1"/>
</dbReference>
<evidence type="ECO:0000256" key="1">
    <source>
        <dbReference type="ARBA" id="ARBA00022801"/>
    </source>
</evidence>
<evidence type="ECO:0000256" key="3">
    <source>
        <dbReference type="PIRSR" id="PIRSR613078-2"/>
    </source>
</evidence>
<dbReference type="AlphaFoldDB" id="A0A9X1WSM0"/>
<accession>A0A9X1WSM0</accession>
<feature type="active site" description="Tele-phosphohistidine intermediate" evidence="2">
    <location>
        <position position="13"/>
    </location>
</feature>
<evidence type="ECO:0000256" key="2">
    <source>
        <dbReference type="PIRSR" id="PIRSR613078-1"/>
    </source>
</evidence>
<name>A0A9X1WSM0_9BACL</name>
<dbReference type="GO" id="GO:0005829">
    <property type="term" value="C:cytosol"/>
    <property type="evidence" value="ECO:0007669"/>
    <property type="project" value="TreeGrafter"/>
</dbReference>
<dbReference type="PANTHER" id="PTHR46517:SF1">
    <property type="entry name" value="FRUCTOSE-2,6-BISPHOSPHATASE TIGAR"/>
    <property type="match status" value="1"/>
</dbReference>
<organism evidence="4 5">
    <name type="scientific">Paenibacillus mangrovi</name>
    <dbReference type="NCBI Taxonomy" id="2931978"/>
    <lineage>
        <taxon>Bacteria</taxon>
        <taxon>Bacillati</taxon>
        <taxon>Bacillota</taxon>
        <taxon>Bacilli</taxon>
        <taxon>Bacillales</taxon>
        <taxon>Paenibacillaceae</taxon>
        <taxon>Paenibacillus</taxon>
    </lineage>
</organism>
<dbReference type="Proteomes" id="UP001139347">
    <property type="component" value="Unassembled WGS sequence"/>
</dbReference>
<feature type="binding site" evidence="3">
    <location>
        <position position="62"/>
    </location>
    <ligand>
        <name>substrate</name>
    </ligand>
</feature>
<keyword evidence="5" id="KW-1185">Reference proteome</keyword>
<proteinExistence type="predicted"/>
<dbReference type="GO" id="GO:0043456">
    <property type="term" value="P:regulation of pentose-phosphate shunt"/>
    <property type="evidence" value="ECO:0007669"/>
    <property type="project" value="TreeGrafter"/>
</dbReference>
<feature type="active site" description="Proton donor/acceptor" evidence="2">
    <location>
        <position position="86"/>
    </location>
</feature>
<dbReference type="EMBL" id="JALIRP010000006">
    <property type="protein sequence ID" value="MCJ8013180.1"/>
    <property type="molecule type" value="Genomic_DNA"/>
</dbReference>
<dbReference type="InterPro" id="IPR029033">
    <property type="entry name" value="His_PPase_superfam"/>
</dbReference>
<dbReference type="InterPro" id="IPR013078">
    <property type="entry name" value="His_Pase_superF_clade-1"/>
</dbReference>
<reference evidence="4" key="1">
    <citation type="submission" date="2022-04" db="EMBL/GenBank/DDBJ databases">
        <title>Paenibacillus mangrovi sp. nov., a novel endophytic bacterium isolated from bark of Kandelia candel.</title>
        <authorList>
            <person name="Tuo L."/>
        </authorList>
    </citation>
    <scope>NUCLEOTIDE SEQUENCE</scope>
    <source>
        <strain evidence="4">KQZ6P-2</strain>
    </source>
</reference>
<dbReference type="PANTHER" id="PTHR46517">
    <property type="entry name" value="FRUCTOSE-2,6-BISPHOSPHATASE TIGAR"/>
    <property type="match status" value="1"/>
</dbReference>